<evidence type="ECO:0000256" key="5">
    <source>
        <dbReference type="ARBA" id="ARBA00022989"/>
    </source>
</evidence>
<dbReference type="EMBL" id="VFRP01000019">
    <property type="protein sequence ID" value="TPE48862.1"/>
    <property type="molecule type" value="Genomic_DNA"/>
</dbReference>
<gene>
    <name evidence="9" type="ORF">FJM51_16380</name>
</gene>
<dbReference type="GO" id="GO:0005886">
    <property type="term" value="C:plasma membrane"/>
    <property type="evidence" value="ECO:0007669"/>
    <property type="project" value="UniProtKB-SubCell"/>
</dbReference>
<keyword evidence="2" id="KW-0813">Transport</keyword>
<evidence type="ECO:0000256" key="4">
    <source>
        <dbReference type="ARBA" id="ARBA00022692"/>
    </source>
</evidence>
<comment type="subcellular location">
    <subcellularLocation>
        <location evidence="1">Cell membrane</location>
        <topology evidence="1">Multi-pass membrane protein</topology>
    </subcellularLocation>
</comment>
<evidence type="ECO:0000256" key="6">
    <source>
        <dbReference type="ARBA" id="ARBA00023136"/>
    </source>
</evidence>
<dbReference type="Gene3D" id="1.20.1720.10">
    <property type="entry name" value="Multidrug resistance protein D"/>
    <property type="match status" value="1"/>
</dbReference>
<dbReference type="InterPro" id="IPR011701">
    <property type="entry name" value="MFS"/>
</dbReference>
<feature type="transmembrane region" description="Helical" evidence="7">
    <location>
        <begin position="105"/>
        <end position="126"/>
    </location>
</feature>
<feature type="transmembrane region" description="Helical" evidence="7">
    <location>
        <begin position="301"/>
        <end position="318"/>
    </location>
</feature>
<dbReference type="Gene3D" id="1.20.1250.20">
    <property type="entry name" value="MFS general substrate transporter like domains"/>
    <property type="match status" value="1"/>
</dbReference>
<dbReference type="PANTHER" id="PTHR42718">
    <property type="entry name" value="MAJOR FACILITATOR SUPERFAMILY MULTIDRUG TRANSPORTER MFSC"/>
    <property type="match status" value="1"/>
</dbReference>
<feature type="transmembrane region" description="Helical" evidence="7">
    <location>
        <begin position="330"/>
        <end position="351"/>
    </location>
</feature>
<feature type="transmembrane region" description="Helical" evidence="7">
    <location>
        <begin position="227"/>
        <end position="246"/>
    </location>
</feature>
<dbReference type="SUPFAM" id="SSF103473">
    <property type="entry name" value="MFS general substrate transporter"/>
    <property type="match status" value="1"/>
</dbReference>
<comment type="caution">
    <text evidence="9">The sequence shown here is derived from an EMBL/GenBank/DDBJ whole genome shotgun (WGS) entry which is preliminary data.</text>
</comment>
<feature type="transmembrane region" description="Helical" evidence="7">
    <location>
        <begin position="357"/>
        <end position="375"/>
    </location>
</feature>
<dbReference type="PANTHER" id="PTHR42718:SF46">
    <property type="entry name" value="BLR6921 PROTEIN"/>
    <property type="match status" value="1"/>
</dbReference>
<organism evidence="9 10">
    <name type="scientific">Amaricoccus solimangrovi</name>
    <dbReference type="NCBI Taxonomy" id="2589815"/>
    <lineage>
        <taxon>Bacteria</taxon>
        <taxon>Pseudomonadati</taxon>
        <taxon>Pseudomonadota</taxon>
        <taxon>Alphaproteobacteria</taxon>
        <taxon>Rhodobacterales</taxon>
        <taxon>Paracoccaceae</taxon>
        <taxon>Amaricoccus</taxon>
    </lineage>
</organism>
<dbReference type="GO" id="GO:0022857">
    <property type="term" value="F:transmembrane transporter activity"/>
    <property type="evidence" value="ECO:0007669"/>
    <property type="project" value="InterPro"/>
</dbReference>
<keyword evidence="3" id="KW-1003">Cell membrane</keyword>
<keyword evidence="6 7" id="KW-0472">Membrane</keyword>
<dbReference type="InterPro" id="IPR036259">
    <property type="entry name" value="MFS_trans_sf"/>
</dbReference>
<dbReference type="AlphaFoldDB" id="A0A501WJA2"/>
<evidence type="ECO:0000256" key="2">
    <source>
        <dbReference type="ARBA" id="ARBA00022448"/>
    </source>
</evidence>
<keyword evidence="4 7" id="KW-0812">Transmembrane</keyword>
<feature type="transmembrane region" description="Helical" evidence="7">
    <location>
        <begin position="258"/>
        <end position="289"/>
    </location>
</feature>
<evidence type="ECO:0000256" key="3">
    <source>
        <dbReference type="ARBA" id="ARBA00022475"/>
    </source>
</evidence>
<evidence type="ECO:0000313" key="10">
    <source>
        <dbReference type="Proteomes" id="UP000319255"/>
    </source>
</evidence>
<protein>
    <submittedName>
        <fullName evidence="9">MFS transporter</fullName>
    </submittedName>
</protein>
<evidence type="ECO:0000256" key="1">
    <source>
        <dbReference type="ARBA" id="ARBA00004651"/>
    </source>
</evidence>
<dbReference type="Proteomes" id="UP000319255">
    <property type="component" value="Unassembled WGS sequence"/>
</dbReference>
<feature type="transmembrane region" description="Helical" evidence="7">
    <location>
        <begin position="138"/>
        <end position="162"/>
    </location>
</feature>
<evidence type="ECO:0000313" key="9">
    <source>
        <dbReference type="EMBL" id="TPE48862.1"/>
    </source>
</evidence>
<proteinExistence type="predicted"/>
<feature type="transmembrane region" description="Helical" evidence="7">
    <location>
        <begin position="423"/>
        <end position="440"/>
    </location>
</feature>
<dbReference type="CDD" id="cd17321">
    <property type="entry name" value="MFS_MMR_MDR_like"/>
    <property type="match status" value="1"/>
</dbReference>
<name>A0A501WJA2_9RHOB</name>
<feature type="transmembrane region" description="Helical" evidence="7">
    <location>
        <begin position="48"/>
        <end position="68"/>
    </location>
</feature>
<feature type="transmembrane region" description="Helical" evidence="7">
    <location>
        <begin position="200"/>
        <end position="221"/>
    </location>
</feature>
<feature type="transmembrane region" description="Helical" evidence="7">
    <location>
        <begin position="396"/>
        <end position="417"/>
    </location>
</feature>
<keyword evidence="10" id="KW-1185">Reference proteome</keyword>
<dbReference type="Pfam" id="PF07690">
    <property type="entry name" value="MFS_1"/>
    <property type="match status" value="1"/>
</dbReference>
<keyword evidence="5 7" id="KW-1133">Transmembrane helix</keyword>
<sequence>MHPDGLPVPRRYFAMLAIAIGITMAVLDGTVVNVALPSITRELGATPSAAVWIVNAYQLAIVVTLLPLAALGERLGYRRVYLWGVVVFTLGSLCCALSGSLETLVAARVLQGLGGSAIMSMNGALVRHTYPHAQLGRGVGLNGLVVAVAAAVAPSLAAAILAVGSWPWLFAVNVPAGLVNLWLGLRALPRAETGDRPLDLPGALLGAAMFGLFFIGADALARDGGPLGWAALAAALGSGVLLSRWSRAAEAPMIPLDLLRIPVFALSVTASVCAFVAFIIAFVALPFHFEDALGFDQVRTGLLMTPWPVALGLSAPIAGHLSDRVSAGNLGLGGMLLVALGLGLIALLPAEATAFDIAWRMALCGFGFGFFQAPNNRTLLASAPRTRAGAAGGMLAMARLLGMTFGAALTAIVFHAAPDGAERISLAIATGFALAAAAASRARRM</sequence>
<feature type="transmembrane region" description="Helical" evidence="7">
    <location>
        <begin position="80"/>
        <end position="99"/>
    </location>
</feature>
<evidence type="ECO:0000256" key="7">
    <source>
        <dbReference type="SAM" id="Phobius"/>
    </source>
</evidence>
<feature type="domain" description="Major facilitator superfamily (MFS) profile" evidence="8">
    <location>
        <begin position="14"/>
        <end position="445"/>
    </location>
</feature>
<dbReference type="InterPro" id="IPR020846">
    <property type="entry name" value="MFS_dom"/>
</dbReference>
<evidence type="ECO:0000259" key="8">
    <source>
        <dbReference type="PROSITE" id="PS50850"/>
    </source>
</evidence>
<reference evidence="9 10" key="1">
    <citation type="submission" date="2019-06" db="EMBL/GenBank/DDBJ databases">
        <title>A novel bacterium of genus Amaricoccus, isolated from marine sediment.</title>
        <authorList>
            <person name="Huang H."/>
            <person name="Mo K."/>
            <person name="Hu Y."/>
        </authorList>
    </citation>
    <scope>NUCLEOTIDE SEQUENCE [LARGE SCALE GENOMIC DNA]</scope>
    <source>
        <strain evidence="9 10">HB172011</strain>
    </source>
</reference>
<feature type="transmembrane region" description="Helical" evidence="7">
    <location>
        <begin position="168"/>
        <end position="188"/>
    </location>
</feature>
<dbReference type="PROSITE" id="PS50850">
    <property type="entry name" value="MFS"/>
    <property type="match status" value="1"/>
</dbReference>
<feature type="transmembrane region" description="Helical" evidence="7">
    <location>
        <begin position="12"/>
        <end position="36"/>
    </location>
</feature>
<dbReference type="PRINTS" id="PR01036">
    <property type="entry name" value="TCRTETB"/>
</dbReference>
<dbReference type="OrthoDB" id="2414439at2"/>
<accession>A0A501WJA2</accession>